<gene>
    <name evidence="1" type="ORF">ALGA_3139</name>
</gene>
<dbReference type="RefSeq" id="WP_096430843.1">
    <property type="nucleotide sequence ID" value="NZ_AP018042.1"/>
</dbReference>
<organism evidence="1 2">
    <name type="scientific">Labilibaculum antarcticum</name>
    <dbReference type="NCBI Taxonomy" id="1717717"/>
    <lineage>
        <taxon>Bacteria</taxon>
        <taxon>Pseudomonadati</taxon>
        <taxon>Bacteroidota</taxon>
        <taxon>Bacteroidia</taxon>
        <taxon>Marinilabiliales</taxon>
        <taxon>Marinifilaceae</taxon>
        <taxon>Labilibaculum</taxon>
    </lineage>
</organism>
<name>A0A1Y1CLY3_9BACT</name>
<dbReference type="Gene3D" id="3.30.530.20">
    <property type="match status" value="1"/>
</dbReference>
<dbReference type="CDD" id="cd07820">
    <property type="entry name" value="SRPBCC_3"/>
    <property type="match status" value="1"/>
</dbReference>
<evidence type="ECO:0000313" key="1">
    <source>
        <dbReference type="EMBL" id="BAX81439.1"/>
    </source>
</evidence>
<sequence>MAFYQFQKEQFVNASIDEVWDFISSPQNLKKITPKNMGFDIRTPNLPDKIYEGMIVSYTVHPLLSIPTNWVTEITHIRDKSYFVDEQRVGPYKLWHHQHIIRPVENGVLMKDIVSYQPPFGWLGSIANALVIKNKLNEIFDFRTKALEKIFPL</sequence>
<evidence type="ECO:0000313" key="2">
    <source>
        <dbReference type="Proteomes" id="UP000218267"/>
    </source>
</evidence>
<accession>A0A1Y1CLY3</accession>
<proteinExistence type="predicted"/>
<dbReference type="Proteomes" id="UP000218267">
    <property type="component" value="Chromosome"/>
</dbReference>
<protein>
    <submittedName>
        <fullName evidence="1">SRPBCC domain-containing protein</fullName>
    </submittedName>
</protein>
<dbReference type="KEGG" id="mbas:ALGA_3139"/>
<reference evidence="1 2" key="1">
    <citation type="journal article" date="2018" name="Mar. Genomics">
        <title>Complete genome sequence of Marinifilaceae bacterium strain SPP2, isolated from the Antarctic marine sediment.</title>
        <authorList>
            <person name="Watanabe M."/>
            <person name="Kojima H."/>
            <person name="Fukui M."/>
        </authorList>
    </citation>
    <scope>NUCLEOTIDE SEQUENCE [LARGE SCALE GENOMIC DNA]</scope>
    <source>
        <strain evidence="1 2">SPP2</strain>
    </source>
</reference>
<dbReference type="OrthoDB" id="9793552at2"/>
<keyword evidence="2" id="KW-1185">Reference proteome</keyword>
<reference evidence="2" key="2">
    <citation type="journal article" date="2020" name="Antonie Van Leeuwenhoek">
        <title>Labilibaculum antarcticum sp. nov., a novel facultative anaerobic, psychrotorelant bacterium isolated from marine sediment of Antarctica.</title>
        <authorList>
            <person name="Watanabe M."/>
            <person name="Kojima H."/>
            <person name="Fukui M."/>
        </authorList>
    </citation>
    <scope>NUCLEOTIDE SEQUENCE [LARGE SCALE GENOMIC DNA]</scope>
    <source>
        <strain evidence="2">SPP2</strain>
    </source>
</reference>
<dbReference type="InterPro" id="IPR023393">
    <property type="entry name" value="START-like_dom_sf"/>
</dbReference>
<dbReference type="AlphaFoldDB" id="A0A1Y1CLY3"/>
<dbReference type="EMBL" id="AP018042">
    <property type="protein sequence ID" value="BAX81439.1"/>
    <property type="molecule type" value="Genomic_DNA"/>
</dbReference>
<dbReference type="SUPFAM" id="SSF55961">
    <property type="entry name" value="Bet v1-like"/>
    <property type="match status" value="1"/>
</dbReference>